<accession>A0A813L0I8</accession>
<reference evidence="5" key="1">
    <citation type="submission" date="2021-02" db="EMBL/GenBank/DDBJ databases">
        <authorList>
            <person name="Dougan E. K."/>
            <person name="Rhodes N."/>
            <person name="Thang M."/>
            <person name="Chan C."/>
        </authorList>
    </citation>
    <scope>NUCLEOTIDE SEQUENCE</scope>
</reference>
<gene>
    <name evidence="5" type="ORF">PGLA2088_LOCUS37050</name>
</gene>
<dbReference type="Gene3D" id="3.90.226.10">
    <property type="entry name" value="2-enoyl-CoA Hydratase, Chain A, domain 1"/>
    <property type="match status" value="1"/>
</dbReference>
<evidence type="ECO:0000259" key="4">
    <source>
        <dbReference type="PROSITE" id="PS51184"/>
    </source>
</evidence>
<dbReference type="Pfam" id="PF00378">
    <property type="entry name" value="ECH_1"/>
    <property type="match status" value="1"/>
</dbReference>
<dbReference type="Gene3D" id="2.60.120.650">
    <property type="entry name" value="Cupin"/>
    <property type="match status" value="1"/>
</dbReference>
<protein>
    <recommendedName>
        <fullName evidence="4">JmjC domain-containing protein</fullName>
    </recommendedName>
</protein>
<dbReference type="GO" id="GO:0006631">
    <property type="term" value="P:fatty acid metabolic process"/>
    <property type="evidence" value="ECO:0007669"/>
    <property type="project" value="UniProtKB-KW"/>
</dbReference>
<dbReference type="Pfam" id="PF08007">
    <property type="entry name" value="JmjC_2"/>
    <property type="match status" value="1"/>
</dbReference>
<keyword evidence="1" id="KW-0276">Fatty acid metabolism</keyword>
<dbReference type="InterPro" id="IPR029045">
    <property type="entry name" value="ClpP/crotonase-like_dom_sf"/>
</dbReference>
<keyword evidence="3" id="KW-0443">Lipid metabolism</keyword>
<evidence type="ECO:0000313" key="5">
    <source>
        <dbReference type="EMBL" id="CAE8712475.1"/>
    </source>
</evidence>
<dbReference type="Gene3D" id="3.40.630.30">
    <property type="match status" value="1"/>
</dbReference>
<dbReference type="SUPFAM" id="SSF51197">
    <property type="entry name" value="Clavaminate synthase-like"/>
    <property type="match status" value="1"/>
</dbReference>
<evidence type="ECO:0000256" key="2">
    <source>
        <dbReference type="ARBA" id="ARBA00022946"/>
    </source>
</evidence>
<dbReference type="InterPro" id="IPR052377">
    <property type="entry name" value="Mitochondrial_ECH-domain"/>
</dbReference>
<proteinExistence type="predicted"/>
<evidence type="ECO:0000256" key="1">
    <source>
        <dbReference type="ARBA" id="ARBA00022832"/>
    </source>
</evidence>
<name>A0A813L0I8_POLGL</name>
<dbReference type="PANTHER" id="PTHR43602:SF1">
    <property type="entry name" value="ENOYL-COA HYDRATASE DOMAIN-CONTAINING PROTEIN 3, MITOCHONDRIAL"/>
    <property type="match status" value="1"/>
</dbReference>
<dbReference type="InterPro" id="IPR003347">
    <property type="entry name" value="JmjC_dom"/>
</dbReference>
<dbReference type="InterPro" id="IPR001753">
    <property type="entry name" value="Enoyl-CoA_hydra/iso"/>
</dbReference>
<evidence type="ECO:0000256" key="3">
    <source>
        <dbReference type="ARBA" id="ARBA00023098"/>
    </source>
</evidence>
<dbReference type="EMBL" id="CAJNNW010032333">
    <property type="protein sequence ID" value="CAE8712475.1"/>
    <property type="molecule type" value="Genomic_DNA"/>
</dbReference>
<feature type="non-terminal residue" evidence="5">
    <location>
        <position position="444"/>
    </location>
</feature>
<dbReference type="GO" id="GO:0016836">
    <property type="term" value="F:hydro-lyase activity"/>
    <property type="evidence" value="ECO:0007669"/>
    <property type="project" value="TreeGrafter"/>
</dbReference>
<dbReference type="AlphaFoldDB" id="A0A813L0I8"/>
<comment type="caution">
    <text evidence="5">The sequence shown here is derived from an EMBL/GenBank/DDBJ whole genome shotgun (WGS) entry which is preliminary data.</text>
</comment>
<dbReference type="Proteomes" id="UP000626109">
    <property type="component" value="Unassembled WGS sequence"/>
</dbReference>
<organism evidence="5 6">
    <name type="scientific">Polarella glacialis</name>
    <name type="common">Dinoflagellate</name>
    <dbReference type="NCBI Taxonomy" id="89957"/>
    <lineage>
        <taxon>Eukaryota</taxon>
        <taxon>Sar</taxon>
        <taxon>Alveolata</taxon>
        <taxon>Dinophyceae</taxon>
        <taxon>Suessiales</taxon>
        <taxon>Suessiaceae</taxon>
        <taxon>Polarella</taxon>
    </lineage>
</organism>
<evidence type="ECO:0000313" key="6">
    <source>
        <dbReference type="Proteomes" id="UP000626109"/>
    </source>
</evidence>
<dbReference type="SUPFAM" id="SSF52096">
    <property type="entry name" value="ClpP/crotonase"/>
    <property type="match status" value="1"/>
</dbReference>
<dbReference type="CDD" id="cd06558">
    <property type="entry name" value="crotonase-like"/>
    <property type="match status" value="1"/>
</dbReference>
<dbReference type="PROSITE" id="PS51184">
    <property type="entry name" value="JMJC"/>
    <property type="match status" value="1"/>
</dbReference>
<keyword evidence="2" id="KW-0809">Transit peptide</keyword>
<dbReference type="PANTHER" id="PTHR43602">
    <property type="match status" value="1"/>
</dbReference>
<sequence length="444" mass="47421">MGALLERDMPLATALPLAFRGSEPVVLRQLSVGQSGSGAPWHWHQDAFNICVVGERAWFLKPPAHALMSRQPVSDGVPQASGSLFTLQRPGDIVYVPELWSHCVVNSVLSLSVALEMACILKQVAAAGSSAVQEVPRVVHVLPSQETPNAIGHRRGSFQLPGGSQLKYKVCGSDDAHRVLEVESVEVPDTPSGQEAAQRLCREALGFAREMKAVVLPTCPRMASDFVQPQLSQLEGEVLRSFDDATPGLEISLRLDGLATLRLTNNRRRNPLTKALLERMRDFLAGCAAMEVTEDRPLPAVRAILLASTGPVFCSGHDFADFSGRTEEQQREVLAACAEVNMLLERVPQTTLAAVNGLATAGGCQLVASCDLVFASSSGGRFCLPGARSGGFCHTPAVSLGGRVSPRKVFELAMLADEVDAAEAARIGLCNKAVAGGREELEKE</sequence>
<feature type="domain" description="JmjC" evidence="4">
    <location>
        <begin position="1"/>
        <end position="134"/>
    </location>
</feature>